<gene>
    <name evidence="1" type="ORF">BET01_18070</name>
</gene>
<sequence length="885" mass="102727">MVALSDSQLLRWICELNGIKDLDLEVKSIQSQIKHQKNLPKSEATKNNIRELYKKLYSLQYQKDYVCIIMNTKKDYLRANKGFTINQFHYRRLLGTNGGIKKSTITYVGSSIYDEIKKRMDNGRNLSKPLIPAKLEAYQALICSSSIPVTMPRIAIVKDCVVTFKEDVILIQDGIKDEPEMTREKDYEITYCDSDGYGLMSPEYSVIVNKNLHGESSNGETITGINTRFAWTKGMLFTFDFKKFAGEVNKENYTFYDAWGTSRDIRDYDVILTTSMVKLWDSYYSLEHFLQCSQENHYEFSVSKTTPSKLEHVRNANYQFLQTFEFTEEELYELCEPTIREIKDVLFDDWRKTIVFLKGMHLDESQADSWEHDFIKALMIDKQMAKDPFVVGKIYNMIRKRIQMAAKGSIKLTGNFAIVSGDPYSLAQSIFGLPVTGLLKAGEVYHSYWKDKGVKGIACFRAPMTCHNNIRRRKVVHNPEMDDWYQYNQTSMILNSWDSTCDALNGADKDSDAFFTTDHPIIVRNTKNAPTIECVQKRADTVIPEESHFVQANVLAFGDEIGATTNKITAMIEIQSGYHKDSQEYKELDYRIMCGQHYQQNSIDKAKGILSKPMPKHWYDQSACKKLPETSEEEKKYKELCLRICANKKPYFMKYIYPDLMTEYKSFINDSNKKSIRLFQMSIEELMEKRDLSTEEMEFLNYHKELLPVGNRPCTVNQICWLFEKEFHNILPKQKSATSFDYTILKSGASYNKNDYKKIEKVKAEYDLEVKNYQCLAKTERLDKDEVSLNRTMLILKFKAACEAICPNEKELCDILLDLCYTTSKSKQFVWDVCGETVINNLLEKNHHIINYPAKTSSKGEFEFAGESFVMKQRVEKEVEEPLLF</sequence>
<organism evidence="1 2">
    <name type="scientific">Lacrimispora algidixylanolytica</name>
    <dbReference type="NCBI Taxonomy" id="94868"/>
    <lineage>
        <taxon>Bacteria</taxon>
        <taxon>Bacillati</taxon>
        <taxon>Bacillota</taxon>
        <taxon>Clostridia</taxon>
        <taxon>Lachnospirales</taxon>
        <taxon>Lachnospiraceae</taxon>
        <taxon>Lacrimispora</taxon>
    </lineage>
</organism>
<reference evidence="1 2" key="1">
    <citation type="submission" date="2016-08" db="EMBL/GenBank/DDBJ databases">
        <title>A new outlook on sporulation: Clostridium algidixylanolyticum.</title>
        <authorList>
            <person name="Poppleton D.I."/>
            <person name="Gribaldo S."/>
        </authorList>
    </citation>
    <scope>NUCLEOTIDE SEQUENCE [LARGE SCALE GENOMIC DNA]</scope>
    <source>
        <strain evidence="1 2">SPL73</strain>
    </source>
</reference>
<comment type="caution">
    <text evidence="1">The sequence shown here is derived from an EMBL/GenBank/DDBJ whole genome shotgun (WGS) entry which is preliminary data.</text>
</comment>
<evidence type="ECO:0008006" key="3">
    <source>
        <dbReference type="Google" id="ProtNLM"/>
    </source>
</evidence>
<dbReference type="AlphaFoldDB" id="A0A419T488"/>
<dbReference type="EMBL" id="MCIA01000013">
    <property type="protein sequence ID" value="RKD32236.1"/>
    <property type="molecule type" value="Genomic_DNA"/>
</dbReference>
<proteinExistence type="predicted"/>
<evidence type="ECO:0000313" key="1">
    <source>
        <dbReference type="EMBL" id="RKD32236.1"/>
    </source>
</evidence>
<name>A0A419T488_9FIRM</name>
<protein>
    <recommendedName>
        <fullName evidence="3">RNA dependent RNA polymerase</fullName>
    </recommendedName>
</protein>
<keyword evidence="2" id="KW-1185">Reference proteome</keyword>
<dbReference type="Proteomes" id="UP000284277">
    <property type="component" value="Unassembled WGS sequence"/>
</dbReference>
<evidence type="ECO:0000313" key="2">
    <source>
        <dbReference type="Proteomes" id="UP000284277"/>
    </source>
</evidence>
<accession>A0A419T488</accession>